<proteinExistence type="predicted"/>
<dbReference type="Proteomes" id="UP000507222">
    <property type="component" value="Unassembled WGS sequence"/>
</dbReference>
<name>A0A6J5VD18_PRUAR</name>
<evidence type="ECO:0000313" key="1">
    <source>
        <dbReference type="EMBL" id="CAB4286121.1"/>
    </source>
</evidence>
<evidence type="ECO:0000313" key="2">
    <source>
        <dbReference type="Proteomes" id="UP000507222"/>
    </source>
</evidence>
<accession>A0A6J5VD18</accession>
<dbReference type="AlphaFoldDB" id="A0A6J5VD18"/>
<sequence length="88" mass="9391">MSLAEQDISLECTLAKLQAQIVRAHNIRLAMSTPLPPLFSPISSAPSLPKVESPLVSPMAEEHANLVRPLGDFAVPQATGQPSCITYP</sequence>
<protein>
    <submittedName>
        <fullName evidence="1">Uncharacterized protein</fullName>
    </submittedName>
</protein>
<organism evidence="1 2">
    <name type="scientific">Prunus armeniaca</name>
    <name type="common">Apricot</name>
    <name type="synonym">Armeniaca vulgaris</name>
    <dbReference type="NCBI Taxonomy" id="36596"/>
    <lineage>
        <taxon>Eukaryota</taxon>
        <taxon>Viridiplantae</taxon>
        <taxon>Streptophyta</taxon>
        <taxon>Embryophyta</taxon>
        <taxon>Tracheophyta</taxon>
        <taxon>Spermatophyta</taxon>
        <taxon>Magnoliopsida</taxon>
        <taxon>eudicotyledons</taxon>
        <taxon>Gunneridae</taxon>
        <taxon>Pentapetalae</taxon>
        <taxon>rosids</taxon>
        <taxon>fabids</taxon>
        <taxon>Rosales</taxon>
        <taxon>Rosaceae</taxon>
        <taxon>Amygdaloideae</taxon>
        <taxon>Amygdaleae</taxon>
        <taxon>Prunus</taxon>
    </lineage>
</organism>
<reference evidence="1 2" key="1">
    <citation type="submission" date="2020-05" db="EMBL/GenBank/DDBJ databases">
        <authorList>
            <person name="Campoy J."/>
            <person name="Schneeberger K."/>
            <person name="Spophaly S."/>
        </authorList>
    </citation>
    <scope>NUCLEOTIDE SEQUENCE [LARGE SCALE GENOMIC DNA]</scope>
    <source>
        <strain evidence="1">PruArmRojPasFocal</strain>
    </source>
</reference>
<gene>
    <name evidence="1" type="ORF">CURHAP_LOCUS42847</name>
</gene>
<dbReference type="EMBL" id="CAEKDK010000007">
    <property type="protein sequence ID" value="CAB4286121.1"/>
    <property type="molecule type" value="Genomic_DNA"/>
</dbReference>